<organism evidence="2">
    <name type="scientific">Tanacetum cinerariifolium</name>
    <name type="common">Dalmatian daisy</name>
    <name type="synonym">Chrysanthemum cinerariifolium</name>
    <dbReference type="NCBI Taxonomy" id="118510"/>
    <lineage>
        <taxon>Eukaryota</taxon>
        <taxon>Viridiplantae</taxon>
        <taxon>Streptophyta</taxon>
        <taxon>Embryophyta</taxon>
        <taxon>Tracheophyta</taxon>
        <taxon>Spermatophyta</taxon>
        <taxon>Magnoliopsida</taxon>
        <taxon>eudicotyledons</taxon>
        <taxon>Gunneridae</taxon>
        <taxon>Pentapetalae</taxon>
        <taxon>asterids</taxon>
        <taxon>campanulids</taxon>
        <taxon>Asterales</taxon>
        <taxon>Asteraceae</taxon>
        <taxon>Asteroideae</taxon>
        <taxon>Anthemideae</taxon>
        <taxon>Anthemidinae</taxon>
        <taxon>Tanacetum</taxon>
    </lineage>
</organism>
<dbReference type="EMBL" id="BKCJ010006592">
    <property type="protein sequence ID" value="GEU72931.1"/>
    <property type="molecule type" value="Genomic_DNA"/>
</dbReference>
<accession>A0A6L2MG19</accession>
<keyword evidence="1" id="KW-0812">Transmembrane</keyword>
<protein>
    <submittedName>
        <fullName evidence="2">Uncharacterized protein</fullName>
    </submittedName>
</protein>
<proteinExistence type="predicted"/>
<keyword evidence="1" id="KW-1133">Transmembrane helix</keyword>
<evidence type="ECO:0000313" key="2">
    <source>
        <dbReference type="EMBL" id="GEU72931.1"/>
    </source>
</evidence>
<name>A0A6L2MG19_TANCI</name>
<gene>
    <name evidence="2" type="ORF">Tci_044909</name>
</gene>
<evidence type="ECO:0000256" key="1">
    <source>
        <dbReference type="SAM" id="Phobius"/>
    </source>
</evidence>
<sequence>MVPFTEPLSSNSLIGEAGTSATPEPITTLFMTFTSFGVVPPLSISNDQVLDTEPNDADPPAVNLEEEELATSPDFASVQLLTISTMVIFWIFTSVICLDVTRHSGFWKIKVTDPGSKRKQTLFPLSENSGNGFQCLCGYGGLLIMLRTCPDPSLFLRSLLLLGVPDWKCYETSSKLRRAFTALSFS</sequence>
<reference evidence="2" key="1">
    <citation type="journal article" date="2019" name="Sci. Rep.">
        <title>Draft genome of Tanacetum cinerariifolium, the natural source of mosquito coil.</title>
        <authorList>
            <person name="Yamashiro T."/>
            <person name="Shiraishi A."/>
            <person name="Satake H."/>
            <person name="Nakayama K."/>
        </authorList>
    </citation>
    <scope>NUCLEOTIDE SEQUENCE</scope>
</reference>
<comment type="caution">
    <text evidence="2">The sequence shown here is derived from an EMBL/GenBank/DDBJ whole genome shotgun (WGS) entry which is preliminary data.</text>
</comment>
<keyword evidence="1" id="KW-0472">Membrane</keyword>
<feature type="transmembrane region" description="Helical" evidence="1">
    <location>
        <begin position="78"/>
        <end position="100"/>
    </location>
</feature>
<dbReference type="AlphaFoldDB" id="A0A6L2MG19"/>